<accession>A0A1W9YUY4</accession>
<keyword evidence="1" id="KW-0812">Transmembrane</keyword>
<feature type="transmembrane region" description="Helical" evidence="1">
    <location>
        <begin position="445"/>
        <end position="462"/>
    </location>
</feature>
<keyword evidence="1" id="KW-0472">Membrane</keyword>
<dbReference type="EMBL" id="MVHJ01000014">
    <property type="protein sequence ID" value="ORA03752.1"/>
    <property type="molecule type" value="Genomic_DNA"/>
</dbReference>
<organism evidence="4 5">
    <name type="scientific">Mycolicibacterium bacteremicum</name>
    <name type="common">Mycobacterium bacteremicum</name>
    <dbReference type="NCBI Taxonomy" id="564198"/>
    <lineage>
        <taxon>Bacteria</taxon>
        <taxon>Bacillati</taxon>
        <taxon>Actinomycetota</taxon>
        <taxon>Actinomycetes</taxon>
        <taxon>Mycobacteriales</taxon>
        <taxon>Mycobacteriaceae</taxon>
        <taxon>Mycolicibacterium</taxon>
    </lineage>
</organism>
<sequence>MARLFKMLIPLLLIAFGVLWPVVFSAAFGTGGGEPVDDPVRITEYRAHYTVAADGALQAVETITGDFPPDRHGIFRYWDITNQNSPQVRQIPEIESVLLDGDPESYQMLWEGRERFRVAKIGDPDWTLDPGSHVFEIRYTVPGVLDPGDTGAGRDFGSATGQGPAETVFFWNVVAPGWNNRIDRADITVTLPARVTGAQCSVGYGRGGACTDLNAEGRTVTLSAQDLPPRTPVTVRAGLDMPTPPRAEVPWNQHWDRVLGQSVISVVVLIGLSVLAGGAALLWYRSTVEPAPGFGVQYAPPPGLGPVQVEYIRTESVPRHGLTATLFHLAERRLVELRQVSEDHWDVTGIAQPGAWADVDPVSVAVGSALKVIGPGAQFSAEKSAKSGEKLNKAKTDMADAVRAWAADEGLIVKRRKELWLRTANAVAAIAMVCGFFRWGFPTTLWALPFASFFLFSAASWADGVGTRRTEAGRALWSQAGGFHRLLSTDSAESRFDFAARKDLYTAYIPFAVAAGTAALWAQKYQAGTGTAAPVPDWYNTSSSTSSTSGFGSGVPSFDSFESALSSSIGAYTAAQSSSSSGGGSSSGS</sequence>
<gene>
    <name evidence="4" type="ORF">BST17_17950</name>
</gene>
<evidence type="ECO:0000256" key="1">
    <source>
        <dbReference type="SAM" id="Phobius"/>
    </source>
</evidence>
<evidence type="ECO:0000259" key="3">
    <source>
        <dbReference type="Pfam" id="PF20990"/>
    </source>
</evidence>
<dbReference type="InterPro" id="IPR048389">
    <property type="entry name" value="YciQ-like_C"/>
</dbReference>
<dbReference type="Pfam" id="PF09972">
    <property type="entry name" value="DUF2207"/>
    <property type="match status" value="1"/>
</dbReference>
<dbReference type="Proteomes" id="UP000192366">
    <property type="component" value="Unassembled WGS sequence"/>
</dbReference>
<feature type="transmembrane region" description="Helical" evidence="1">
    <location>
        <begin position="419"/>
        <end position="439"/>
    </location>
</feature>
<evidence type="ECO:0000259" key="2">
    <source>
        <dbReference type="Pfam" id="PF09972"/>
    </source>
</evidence>
<comment type="caution">
    <text evidence="4">The sequence shown here is derived from an EMBL/GenBank/DDBJ whole genome shotgun (WGS) entry which is preliminary data.</text>
</comment>
<dbReference type="RefSeq" id="WP_083060238.1">
    <property type="nucleotide sequence ID" value="NZ_MVHJ01000014.1"/>
</dbReference>
<feature type="domain" description="DUF2207" evidence="2">
    <location>
        <begin position="41"/>
        <end position="238"/>
    </location>
</feature>
<evidence type="ECO:0000313" key="5">
    <source>
        <dbReference type="Proteomes" id="UP000192366"/>
    </source>
</evidence>
<feature type="non-terminal residue" evidence="4">
    <location>
        <position position="589"/>
    </location>
</feature>
<feature type="transmembrane region" description="Helical" evidence="1">
    <location>
        <begin position="263"/>
        <end position="284"/>
    </location>
</feature>
<dbReference type="OrthoDB" id="143710at2"/>
<dbReference type="Pfam" id="PF20990">
    <property type="entry name" value="DUF2207_C"/>
    <property type="match status" value="1"/>
</dbReference>
<proteinExistence type="predicted"/>
<keyword evidence="1" id="KW-1133">Transmembrane helix</keyword>
<feature type="domain" description="Predicted membrane protein YciQ-like C-terminal" evidence="3">
    <location>
        <begin position="298"/>
        <end position="524"/>
    </location>
</feature>
<evidence type="ECO:0008006" key="6">
    <source>
        <dbReference type="Google" id="ProtNLM"/>
    </source>
</evidence>
<reference evidence="4 5" key="1">
    <citation type="submission" date="2017-02" db="EMBL/GenBank/DDBJ databases">
        <title>The new phylogeny of genus Mycobacterium.</title>
        <authorList>
            <person name="Tortoli E."/>
            <person name="Trovato A."/>
            <person name="Cirillo D.M."/>
        </authorList>
    </citation>
    <scope>NUCLEOTIDE SEQUENCE [LARGE SCALE GENOMIC DNA]</scope>
    <source>
        <strain evidence="4 5">DSM 45578</strain>
    </source>
</reference>
<keyword evidence="5" id="KW-1185">Reference proteome</keyword>
<dbReference type="STRING" id="564198.BST17_17950"/>
<protein>
    <recommendedName>
        <fullName evidence="6">DUF2207 domain-containing protein</fullName>
    </recommendedName>
</protein>
<dbReference type="InterPro" id="IPR018702">
    <property type="entry name" value="DUF2207"/>
</dbReference>
<dbReference type="AlphaFoldDB" id="A0A1W9YUY4"/>
<name>A0A1W9YUY4_MYCBA</name>
<evidence type="ECO:0000313" key="4">
    <source>
        <dbReference type="EMBL" id="ORA03752.1"/>
    </source>
</evidence>